<reference evidence="6" key="1">
    <citation type="submission" date="2016-11" db="EMBL/GenBank/DDBJ databases">
        <authorList>
            <person name="Varghese N."/>
            <person name="Submissions S."/>
        </authorList>
    </citation>
    <scope>NUCLEOTIDE SEQUENCE [LARGE SCALE GENOMIC DNA]</scope>
    <source>
        <strain evidence="6">DSM 15518</strain>
    </source>
</reference>
<keyword evidence="2" id="KW-0378">Hydrolase</keyword>
<accession>A0A1M6PYV7</accession>
<evidence type="ECO:0000256" key="1">
    <source>
        <dbReference type="ARBA" id="ARBA00022722"/>
    </source>
</evidence>
<keyword evidence="3 5" id="KW-0269">Exonuclease</keyword>
<gene>
    <name evidence="5" type="ORF">SAMN02744037_01694</name>
</gene>
<evidence type="ECO:0000313" key="6">
    <source>
        <dbReference type="Proteomes" id="UP000242497"/>
    </source>
</evidence>
<evidence type="ECO:0000256" key="3">
    <source>
        <dbReference type="ARBA" id="ARBA00022839"/>
    </source>
</evidence>
<dbReference type="STRING" id="1123349.SAMN02744037_01694"/>
<name>A0A1M6PYV7_9FIRM</name>
<feature type="domain" description="Exonuclease" evidence="4">
    <location>
        <begin position="2"/>
        <end position="179"/>
    </location>
</feature>
<dbReference type="InterPro" id="IPR036397">
    <property type="entry name" value="RNaseH_sf"/>
</dbReference>
<protein>
    <submittedName>
        <fullName evidence="5">Exonuclease</fullName>
    </submittedName>
</protein>
<dbReference type="PANTHER" id="PTHR23044:SF61">
    <property type="entry name" value="3'-5' EXORIBONUCLEASE 1-RELATED"/>
    <property type="match status" value="1"/>
</dbReference>
<dbReference type="GO" id="GO:0000175">
    <property type="term" value="F:3'-5'-RNA exonuclease activity"/>
    <property type="evidence" value="ECO:0007669"/>
    <property type="project" value="InterPro"/>
</dbReference>
<dbReference type="RefSeq" id="WP_072889050.1">
    <property type="nucleotide sequence ID" value="NZ_FRAE01000036.1"/>
</dbReference>
<evidence type="ECO:0000313" key="5">
    <source>
        <dbReference type="EMBL" id="SHK13129.1"/>
    </source>
</evidence>
<dbReference type="EMBL" id="FRAE01000036">
    <property type="protein sequence ID" value="SHK13129.1"/>
    <property type="molecule type" value="Genomic_DNA"/>
</dbReference>
<dbReference type="PANTHER" id="PTHR23044">
    <property type="entry name" value="3'-5' EXONUCLEASE ERI1-RELATED"/>
    <property type="match status" value="1"/>
</dbReference>
<dbReference type="InterPro" id="IPR051274">
    <property type="entry name" value="3-5_Exoribonuclease"/>
</dbReference>
<proteinExistence type="predicted"/>
<dbReference type="OrthoDB" id="159416at2"/>
<keyword evidence="1" id="KW-0540">Nuclease</keyword>
<keyword evidence="6" id="KW-1185">Reference proteome</keyword>
<sequence length="185" mass="22162">MNYIVFDLELNSKPFKSKIPNEIVEIGAVKINENLEIIDRFQSFIKPKYFPKLFRTIKKKTKISQVDINNAQSFDTVLNFFKNWIGKEYILFSWGYDDYYHFKTNCTLHELDINWLYKFVNIQKQFAHIYKFEKGQYPSLKNALNKLDIPLEEDDFHRADIDAEYTAKIFIKVFNKLTFSNVLKN</sequence>
<dbReference type="AlphaFoldDB" id="A0A1M6PYV7"/>
<dbReference type="SUPFAM" id="SSF53098">
    <property type="entry name" value="Ribonuclease H-like"/>
    <property type="match status" value="1"/>
</dbReference>
<evidence type="ECO:0000259" key="4">
    <source>
        <dbReference type="SMART" id="SM00479"/>
    </source>
</evidence>
<dbReference type="Gene3D" id="3.30.420.10">
    <property type="entry name" value="Ribonuclease H-like superfamily/Ribonuclease H"/>
    <property type="match status" value="1"/>
</dbReference>
<evidence type="ECO:0000256" key="2">
    <source>
        <dbReference type="ARBA" id="ARBA00022801"/>
    </source>
</evidence>
<dbReference type="Proteomes" id="UP000242497">
    <property type="component" value="Unassembled WGS sequence"/>
</dbReference>
<organism evidence="5 6">
    <name type="scientific">Tepidibacter formicigenes DSM 15518</name>
    <dbReference type="NCBI Taxonomy" id="1123349"/>
    <lineage>
        <taxon>Bacteria</taxon>
        <taxon>Bacillati</taxon>
        <taxon>Bacillota</taxon>
        <taxon>Clostridia</taxon>
        <taxon>Peptostreptococcales</taxon>
        <taxon>Peptostreptococcaceae</taxon>
        <taxon>Tepidibacter</taxon>
    </lineage>
</organism>
<dbReference type="Pfam" id="PF00929">
    <property type="entry name" value="RNase_T"/>
    <property type="match status" value="1"/>
</dbReference>
<dbReference type="SMART" id="SM00479">
    <property type="entry name" value="EXOIII"/>
    <property type="match status" value="1"/>
</dbReference>
<dbReference type="GO" id="GO:0003676">
    <property type="term" value="F:nucleic acid binding"/>
    <property type="evidence" value="ECO:0007669"/>
    <property type="project" value="InterPro"/>
</dbReference>
<dbReference type="InterPro" id="IPR012337">
    <property type="entry name" value="RNaseH-like_sf"/>
</dbReference>
<dbReference type="InterPro" id="IPR047201">
    <property type="entry name" value="ERI-1_3'hExo-like"/>
</dbReference>
<dbReference type="InterPro" id="IPR013520">
    <property type="entry name" value="Ribonucl_H"/>
</dbReference>
<dbReference type="CDD" id="cd06133">
    <property type="entry name" value="ERI-1_3'hExo_like"/>
    <property type="match status" value="1"/>
</dbReference>